<evidence type="ECO:0000313" key="2">
    <source>
        <dbReference type="Proteomes" id="UP001434883"/>
    </source>
</evidence>
<dbReference type="Proteomes" id="UP001434883">
    <property type="component" value="Unassembled WGS sequence"/>
</dbReference>
<organism evidence="1 2">
    <name type="scientific">Xenoophorus captivus</name>
    <dbReference type="NCBI Taxonomy" id="1517983"/>
    <lineage>
        <taxon>Eukaryota</taxon>
        <taxon>Metazoa</taxon>
        <taxon>Chordata</taxon>
        <taxon>Craniata</taxon>
        <taxon>Vertebrata</taxon>
        <taxon>Euteleostomi</taxon>
        <taxon>Actinopterygii</taxon>
        <taxon>Neopterygii</taxon>
        <taxon>Teleostei</taxon>
        <taxon>Neoteleostei</taxon>
        <taxon>Acanthomorphata</taxon>
        <taxon>Ovalentaria</taxon>
        <taxon>Atherinomorphae</taxon>
        <taxon>Cyprinodontiformes</taxon>
        <taxon>Goodeidae</taxon>
        <taxon>Xenoophorus</taxon>
    </lineage>
</organism>
<dbReference type="EMBL" id="JAHRIN010071341">
    <property type="protein sequence ID" value="MEQ2216626.1"/>
    <property type="molecule type" value="Genomic_DNA"/>
</dbReference>
<comment type="caution">
    <text evidence="1">The sequence shown here is derived from an EMBL/GenBank/DDBJ whole genome shotgun (WGS) entry which is preliminary data.</text>
</comment>
<proteinExistence type="predicted"/>
<evidence type="ECO:0000313" key="1">
    <source>
        <dbReference type="EMBL" id="MEQ2216626.1"/>
    </source>
</evidence>
<protein>
    <submittedName>
        <fullName evidence="1">Integrator complex subunit 2</fullName>
    </submittedName>
</protein>
<reference evidence="1 2" key="1">
    <citation type="submission" date="2021-06" db="EMBL/GenBank/DDBJ databases">
        <authorList>
            <person name="Palmer J.M."/>
        </authorList>
    </citation>
    <scope>NUCLEOTIDE SEQUENCE [LARGE SCALE GENOMIC DNA]</scope>
    <source>
        <strain evidence="1 2">XC_2019</strain>
        <tissue evidence="1">Muscle</tissue>
    </source>
</reference>
<dbReference type="PANTHER" id="PTHR28608:SF1">
    <property type="entry name" value="INTEGRATOR COMPLEX SUBUNIT 2"/>
    <property type="match status" value="1"/>
</dbReference>
<dbReference type="PANTHER" id="PTHR28608">
    <property type="entry name" value="INTEGRATOR COMPLEX SUBUNIT 2"/>
    <property type="match status" value="1"/>
</dbReference>
<accession>A0ABV0S935</accession>
<sequence length="74" mass="8688">PTDEEAEQLLQLMTSRPPATPAGVRFVSLSFCKLLAFPTLVRYSHLCFCSTPEQEQLMVMWLSWMIKEEEYFER</sequence>
<name>A0ABV0S935_9TELE</name>
<gene>
    <name evidence="1" type="primary">INTS2_3</name>
    <name evidence="1" type="ORF">XENOCAPTIV_019444</name>
</gene>
<dbReference type="InterPro" id="IPR029321">
    <property type="entry name" value="INTS2"/>
</dbReference>
<feature type="non-terminal residue" evidence="1">
    <location>
        <position position="1"/>
    </location>
</feature>
<keyword evidence="2" id="KW-1185">Reference proteome</keyword>
<dbReference type="Pfam" id="PF14750">
    <property type="entry name" value="INTS2"/>
    <property type="match status" value="1"/>
</dbReference>